<name>A0A0B7GMC2_STRSA</name>
<proteinExistence type="predicted"/>
<dbReference type="GO" id="GO:0004671">
    <property type="term" value="F:protein C-terminal S-isoprenylcysteine carboxyl O-methyltransferase activity"/>
    <property type="evidence" value="ECO:0007669"/>
    <property type="project" value="InterPro"/>
</dbReference>
<reference evidence="6 7" key="1">
    <citation type="submission" date="2015-01" db="EMBL/GenBank/DDBJ databases">
        <authorList>
            <person name="Pelicic Vladimir"/>
        </authorList>
    </citation>
    <scope>NUCLEOTIDE SEQUENCE [LARGE SCALE GENOMIC DNA]</scope>
    <source>
        <strain evidence="6 7">2908</strain>
    </source>
</reference>
<keyword evidence="3 5" id="KW-1133">Transmembrane helix</keyword>
<keyword evidence="4 5" id="KW-0472">Membrane</keyword>
<evidence type="ECO:0000256" key="2">
    <source>
        <dbReference type="ARBA" id="ARBA00022692"/>
    </source>
</evidence>
<sequence length="177" mass="20472">MTIIIVIFAAVSLFRLVFLRKSSQNEQDILAKGGMEYGVKNSTIMKYLHMLFYATCLLELLLRKPTFDLLSLLGAVLLLFSMFMLYLVAKLLGPVWTIKLMLVKDHKFVDHWLFRNVKHPNYFLNVVPELVGLALLSHAYFSLFILFPLYCITLYVRIKEEEQLLKEVIIPNGIVGE</sequence>
<evidence type="ECO:0000256" key="4">
    <source>
        <dbReference type="ARBA" id="ARBA00023136"/>
    </source>
</evidence>
<feature type="transmembrane region" description="Helical" evidence="5">
    <location>
        <begin position="130"/>
        <end position="156"/>
    </location>
</feature>
<dbReference type="PANTHER" id="PTHR43847">
    <property type="entry name" value="BLL3993 PROTEIN"/>
    <property type="match status" value="1"/>
</dbReference>
<dbReference type="PANTHER" id="PTHR43847:SF1">
    <property type="entry name" value="BLL3993 PROTEIN"/>
    <property type="match status" value="1"/>
</dbReference>
<dbReference type="InterPro" id="IPR052527">
    <property type="entry name" value="Metal_cation-efflux_comp"/>
</dbReference>
<dbReference type="Pfam" id="PF04140">
    <property type="entry name" value="ICMT"/>
    <property type="match status" value="1"/>
</dbReference>
<dbReference type="AlphaFoldDB" id="A0A0B7GMC2"/>
<evidence type="ECO:0000256" key="3">
    <source>
        <dbReference type="ARBA" id="ARBA00022989"/>
    </source>
</evidence>
<protein>
    <submittedName>
        <fullName evidence="6">Putative isoprenylcysteine carboxyl methyltransferase</fullName>
    </submittedName>
</protein>
<evidence type="ECO:0000313" key="7">
    <source>
        <dbReference type="Proteomes" id="UP000183504"/>
    </source>
</evidence>
<evidence type="ECO:0000313" key="6">
    <source>
        <dbReference type="EMBL" id="CEL89903.1"/>
    </source>
</evidence>
<dbReference type="GO" id="GO:0016020">
    <property type="term" value="C:membrane"/>
    <property type="evidence" value="ECO:0007669"/>
    <property type="project" value="UniProtKB-SubCell"/>
</dbReference>
<accession>A0A0B7GMC2</accession>
<evidence type="ECO:0000256" key="1">
    <source>
        <dbReference type="ARBA" id="ARBA00004141"/>
    </source>
</evidence>
<evidence type="ECO:0000256" key="5">
    <source>
        <dbReference type="SAM" id="Phobius"/>
    </source>
</evidence>
<dbReference type="Gene3D" id="1.20.120.1630">
    <property type="match status" value="1"/>
</dbReference>
<organism evidence="6 7">
    <name type="scientific">Streptococcus sanguinis</name>
    <dbReference type="NCBI Taxonomy" id="1305"/>
    <lineage>
        <taxon>Bacteria</taxon>
        <taxon>Bacillati</taxon>
        <taxon>Bacillota</taxon>
        <taxon>Bacilli</taxon>
        <taxon>Lactobacillales</taxon>
        <taxon>Streptococcaceae</taxon>
        <taxon>Streptococcus</taxon>
    </lineage>
</organism>
<dbReference type="InterPro" id="IPR007269">
    <property type="entry name" value="ICMT_MeTrfase"/>
</dbReference>
<dbReference type="GO" id="GO:0032259">
    <property type="term" value="P:methylation"/>
    <property type="evidence" value="ECO:0007669"/>
    <property type="project" value="UniProtKB-KW"/>
</dbReference>
<dbReference type="EMBL" id="CDMW01000001">
    <property type="protein sequence ID" value="CEL89903.1"/>
    <property type="molecule type" value="Genomic_DNA"/>
</dbReference>
<dbReference type="Proteomes" id="UP000183504">
    <property type="component" value="Unassembled WGS sequence"/>
</dbReference>
<keyword evidence="6" id="KW-0808">Transferase</keyword>
<comment type="subcellular location">
    <subcellularLocation>
        <location evidence="1">Membrane</location>
        <topology evidence="1">Multi-pass membrane protein</topology>
    </subcellularLocation>
</comment>
<keyword evidence="6" id="KW-0489">Methyltransferase</keyword>
<keyword evidence="2 5" id="KW-0812">Transmembrane</keyword>
<dbReference type="RefSeq" id="WP_072073643.1">
    <property type="nucleotide sequence ID" value="NZ_CDMW01000001.1"/>
</dbReference>
<feature type="transmembrane region" description="Helical" evidence="5">
    <location>
        <begin position="69"/>
        <end position="89"/>
    </location>
</feature>
<feature type="transmembrane region" description="Helical" evidence="5">
    <location>
        <begin position="43"/>
        <end position="62"/>
    </location>
</feature>
<gene>
    <name evidence="6" type="ORF">SSV_0596</name>
</gene>